<accession>A0A6A5DPV1</accession>
<evidence type="ECO:0000313" key="2">
    <source>
        <dbReference type="EMBL" id="KAF1373611.1"/>
    </source>
</evidence>
<proteinExistence type="predicted"/>
<organism evidence="2 3">
    <name type="scientific">Perca fluviatilis</name>
    <name type="common">European perch</name>
    <dbReference type="NCBI Taxonomy" id="8168"/>
    <lineage>
        <taxon>Eukaryota</taxon>
        <taxon>Metazoa</taxon>
        <taxon>Chordata</taxon>
        <taxon>Craniata</taxon>
        <taxon>Vertebrata</taxon>
        <taxon>Euteleostomi</taxon>
        <taxon>Actinopterygii</taxon>
        <taxon>Neopterygii</taxon>
        <taxon>Teleostei</taxon>
        <taxon>Neoteleostei</taxon>
        <taxon>Acanthomorphata</taxon>
        <taxon>Eupercaria</taxon>
        <taxon>Perciformes</taxon>
        <taxon>Percoidei</taxon>
        <taxon>Percidae</taxon>
        <taxon>Percinae</taxon>
        <taxon>Perca</taxon>
    </lineage>
</organism>
<comment type="caution">
    <text evidence="2">The sequence shown here is derived from an EMBL/GenBank/DDBJ whole genome shotgun (WGS) entry which is preliminary data.</text>
</comment>
<keyword evidence="3" id="KW-1185">Reference proteome</keyword>
<protein>
    <submittedName>
        <fullName evidence="2">Uncharacterized protein</fullName>
    </submittedName>
</protein>
<reference evidence="2 3" key="1">
    <citation type="submission" date="2019-06" db="EMBL/GenBank/DDBJ databases">
        <title>A chromosome-scale genome assembly of the European perch, Perca fluviatilis.</title>
        <authorList>
            <person name="Roques C."/>
            <person name="Zahm M."/>
            <person name="Cabau C."/>
            <person name="Klopp C."/>
            <person name="Bouchez O."/>
            <person name="Donnadieu C."/>
            <person name="Kuhl H."/>
            <person name="Gislard M."/>
            <person name="Guendouz S."/>
            <person name="Journot L."/>
            <person name="Haffray P."/>
            <person name="Bestin A."/>
            <person name="Morvezen R."/>
            <person name="Feron R."/>
            <person name="Wen M."/>
            <person name="Jouanno E."/>
            <person name="Herpin A."/>
            <person name="Schartl M."/>
            <person name="Postlethwait J."/>
            <person name="Schaerlinger B."/>
            <person name="Chardard D."/>
            <person name="Lecocq T."/>
            <person name="Poncet C."/>
            <person name="Jaffrelo L."/>
            <person name="Lampietro C."/>
            <person name="Guiguen Y."/>
        </authorList>
    </citation>
    <scope>NUCLEOTIDE SEQUENCE [LARGE SCALE GENOMIC DNA]</scope>
    <source>
        <tissue evidence="2">Blood</tissue>
    </source>
</reference>
<gene>
    <name evidence="2" type="ORF">PFLUV_G00240720</name>
</gene>
<dbReference type="Proteomes" id="UP000465112">
    <property type="component" value="Chromosome 21"/>
</dbReference>
<dbReference type="EMBL" id="VHII01000021">
    <property type="protein sequence ID" value="KAF1373611.1"/>
    <property type="molecule type" value="Genomic_DNA"/>
</dbReference>
<sequence length="111" mass="12327">MAPLLPRRGTDAFRRFTKESLAEIERLKDERKKAAEVEGHKVVEGHNEEEPPAPNADLEAGKSLPMIYGDPPSELLNTPLEDLDPFYEDQHVSLSTSGSRMALKSSAETHT</sequence>
<name>A0A6A5DPV1_PERFL</name>
<evidence type="ECO:0000313" key="3">
    <source>
        <dbReference type="Proteomes" id="UP000465112"/>
    </source>
</evidence>
<evidence type="ECO:0000256" key="1">
    <source>
        <dbReference type="SAM" id="MobiDB-lite"/>
    </source>
</evidence>
<feature type="compositionally biased region" description="Basic and acidic residues" evidence="1">
    <location>
        <begin position="30"/>
        <end position="49"/>
    </location>
</feature>
<feature type="region of interest" description="Disordered" evidence="1">
    <location>
        <begin position="30"/>
        <end position="73"/>
    </location>
</feature>
<dbReference type="AlphaFoldDB" id="A0A6A5DPV1"/>